<feature type="compositionally biased region" description="Basic and acidic residues" evidence="6">
    <location>
        <begin position="56"/>
        <end position="73"/>
    </location>
</feature>
<reference evidence="9" key="1">
    <citation type="submission" date="2021-10" db="EMBL/GenBank/DDBJ databases">
        <authorList>
            <person name="Piombo E."/>
        </authorList>
    </citation>
    <scope>NUCLEOTIDE SEQUENCE</scope>
</reference>
<dbReference type="EMBL" id="CABFNQ020000445">
    <property type="protein sequence ID" value="CAH0015624.1"/>
    <property type="molecule type" value="Genomic_DNA"/>
</dbReference>
<keyword evidence="3 7" id="KW-0812">Transmembrane</keyword>
<feature type="transmembrane region" description="Helical" evidence="7">
    <location>
        <begin position="83"/>
        <end position="111"/>
    </location>
</feature>
<keyword evidence="2" id="KW-0813">Transport</keyword>
<feature type="transmembrane region" description="Helical" evidence="7">
    <location>
        <begin position="356"/>
        <end position="380"/>
    </location>
</feature>
<keyword evidence="5 7" id="KW-0472">Membrane</keyword>
<dbReference type="OrthoDB" id="10021397at2759"/>
<dbReference type="GO" id="GO:0005886">
    <property type="term" value="C:plasma membrane"/>
    <property type="evidence" value="ECO:0007669"/>
    <property type="project" value="TreeGrafter"/>
</dbReference>
<evidence type="ECO:0000256" key="5">
    <source>
        <dbReference type="ARBA" id="ARBA00023136"/>
    </source>
</evidence>
<dbReference type="Pfam" id="PF07690">
    <property type="entry name" value="MFS_1"/>
    <property type="match status" value="1"/>
</dbReference>
<evidence type="ECO:0000313" key="10">
    <source>
        <dbReference type="Proteomes" id="UP000696573"/>
    </source>
</evidence>
<comment type="subcellular location">
    <subcellularLocation>
        <location evidence="1">Membrane</location>
        <topology evidence="1">Multi-pass membrane protein</topology>
    </subcellularLocation>
</comment>
<protein>
    <recommendedName>
        <fullName evidence="8">Major facilitator superfamily (MFS) profile domain-containing protein</fullName>
    </recommendedName>
</protein>
<feature type="transmembrane region" description="Helical" evidence="7">
    <location>
        <begin position="153"/>
        <end position="172"/>
    </location>
</feature>
<dbReference type="Proteomes" id="UP000696573">
    <property type="component" value="Unassembled WGS sequence"/>
</dbReference>
<sequence>MSASQMGSLSPPSTKDPERASSTVPSMVVEERTRIDNTSTTDVDDEAPQMLGTSSEKVEAANKDNSEALKEDNNEQNEYPGGIALGFIVVAVVLGTFLVALDMTIVATAIPKITDEFKRLDEVSWYGSAFFMCVAAFQSTWGKVFKYFNLKLGFLASIFIFEVGSLICAVAPSSVALIIGRAISGIGAAGIGSGAYTIIGFSARPSSRPALTGIIGAAYGIAAVTGPLLGGAFTDHVSWRWCFYINLPIGGLSAAIVVVFFRTPPQAVPVDATLKEKLLQMDPLGIALIMGATISFLLALQYGGVEHPWESSTVIGLFVGFGLILIAFILLEIWLGERSMVTPRLIKGRTLYVSSIYAFFFAGSYFILIYYLPIFFQSVAGTSPMASGVRNLPLIIGVTIATIVSGAFITATGIYTPILVISSAMAVASAGLIYTFDIGIKSDKWIGYQVLAGLAWGAGMQVPMISVQGTTSEGDLASATAILLFFQTVGGAFLVAAAQAGFLQTMLKSATKLAPDVSRQQLVLTGATEIRSVFDEQTVPLIIQAYMDGLNVAFIITIACISAAFIVSFFSPWGRLNTKKLAGGAAV</sequence>
<dbReference type="FunFam" id="1.20.1720.10:FF:000012">
    <property type="entry name" value="MFS toxin efflux pump (AflT)"/>
    <property type="match status" value="1"/>
</dbReference>
<feature type="transmembrane region" description="Helical" evidence="7">
    <location>
        <begin position="211"/>
        <end position="231"/>
    </location>
</feature>
<feature type="transmembrane region" description="Helical" evidence="7">
    <location>
        <begin position="479"/>
        <end position="502"/>
    </location>
</feature>
<dbReference type="PANTHER" id="PTHR23501:SF177">
    <property type="entry name" value="MAJOR FACILITATOR SUPERFAMILY (MFS) PROFILE DOMAIN-CONTAINING PROTEIN-RELATED"/>
    <property type="match status" value="1"/>
</dbReference>
<dbReference type="InterPro" id="IPR036259">
    <property type="entry name" value="MFS_trans_sf"/>
</dbReference>
<feature type="transmembrane region" description="Helical" evidence="7">
    <location>
        <begin position="284"/>
        <end position="302"/>
    </location>
</feature>
<evidence type="ECO:0000259" key="8">
    <source>
        <dbReference type="PROSITE" id="PS50850"/>
    </source>
</evidence>
<dbReference type="InterPro" id="IPR011701">
    <property type="entry name" value="MFS"/>
</dbReference>
<evidence type="ECO:0000256" key="2">
    <source>
        <dbReference type="ARBA" id="ARBA00022448"/>
    </source>
</evidence>
<dbReference type="CDD" id="cd17502">
    <property type="entry name" value="MFS_Azr1_MDR_like"/>
    <property type="match status" value="1"/>
</dbReference>
<feature type="transmembrane region" description="Helical" evidence="7">
    <location>
        <begin position="178"/>
        <end position="199"/>
    </location>
</feature>
<feature type="transmembrane region" description="Helical" evidence="7">
    <location>
        <begin position="550"/>
        <end position="570"/>
    </location>
</feature>
<evidence type="ECO:0000313" key="9">
    <source>
        <dbReference type="EMBL" id="CAH0015624.1"/>
    </source>
</evidence>
<feature type="transmembrane region" description="Helical" evidence="7">
    <location>
        <begin position="243"/>
        <end position="263"/>
    </location>
</feature>
<dbReference type="PANTHER" id="PTHR23501">
    <property type="entry name" value="MAJOR FACILITATOR SUPERFAMILY"/>
    <property type="match status" value="1"/>
</dbReference>
<feature type="transmembrane region" description="Helical" evidence="7">
    <location>
        <begin position="314"/>
        <end position="335"/>
    </location>
</feature>
<dbReference type="GO" id="GO:0022857">
    <property type="term" value="F:transmembrane transporter activity"/>
    <property type="evidence" value="ECO:0007669"/>
    <property type="project" value="InterPro"/>
</dbReference>
<feature type="domain" description="Major facilitator superfamily (MFS) profile" evidence="8">
    <location>
        <begin position="88"/>
        <end position="575"/>
    </location>
</feature>
<evidence type="ECO:0000256" key="3">
    <source>
        <dbReference type="ARBA" id="ARBA00022692"/>
    </source>
</evidence>
<gene>
    <name evidence="9" type="ORF">CRHIZ90672A_00018824</name>
</gene>
<proteinExistence type="predicted"/>
<evidence type="ECO:0000256" key="4">
    <source>
        <dbReference type="ARBA" id="ARBA00022989"/>
    </source>
</evidence>
<evidence type="ECO:0000256" key="1">
    <source>
        <dbReference type="ARBA" id="ARBA00004141"/>
    </source>
</evidence>
<feature type="transmembrane region" description="Helical" evidence="7">
    <location>
        <begin position="123"/>
        <end position="141"/>
    </location>
</feature>
<feature type="compositionally biased region" description="Polar residues" evidence="6">
    <location>
        <begin position="1"/>
        <end position="13"/>
    </location>
</feature>
<organism evidence="9 10">
    <name type="scientific">Clonostachys rhizophaga</name>
    <dbReference type="NCBI Taxonomy" id="160324"/>
    <lineage>
        <taxon>Eukaryota</taxon>
        <taxon>Fungi</taxon>
        <taxon>Dikarya</taxon>
        <taxon>Ascomycota</taxon>
        <taxon>Pezizomycotina</taxon>
        <taxon>Sordariomycetes</taxon>
        <taxon>Hypocreomycetidae</taxon>
        <taxon>Hypocreales</taxon>
        <taxon>Bionectriaceae</taxon>
        <taxon>Clonostachys</taxon>
    </lineage>
</organism>
<keyword evidence="4 7" id="KW-1133">Transmembrane helix</keyword>
<evidence type="ECO:0000256" key="7">
    <source>
        <dbReference type="SAM" id="Phobius"/>
    </source>
</evidence>
<dbReference type="PROSITE" id="PS50850">
    <property type="entry name" value="MFS"/>
    <property type="match status" value="1"/>
</dbReference>
<feature type="transmembrane region" description="Helical" evidence="7">
    <location>
        <begin position="392"/>
        <end position="411"/>
    </location>
</feature>
<dbReference type="InterPro" id="IPR020846">
    <property type="entry name" value="MFS_dom"/>
</dbReference>
<feature type="transmembrane region" description="Helical" evidence="7">
    <location>
        <begin position="418"/>
        <end position="440"/>
    </location>
</feature>
<accession>A0A9N9V5I7</accession>
<dbReference type="SUPFAM" id="SSF103473">
    <property type="entry name" value="MFS general substrate transporter"/>
    <property type="match status" value="2"/>
</dbReference>
<dbReference type="AlphaFoldDB" id="A0A9N9V5I7"/>
<feature type="region of interest" description="Disordered" evidence="6">
    <location>
        <begin position="1"/>
        <end position="75"/>
    </location>
</feature>
<evidence type="ECO:0000256" key="6">
    <source>
        <dbReference type="SAM" id="MobiDB-lite"/>
    </source>
</evidence>
<keyword evidence="10" id="KW-1185">Reference proteome</keyword>
<comment type="caution">
    <text evidence="9">The sequence shown here is derived from an EMBL/GenBank/DDBJ whole genome shotgun (WGS) entry which is preliminary data.</text>
</comment>
<dbReference type="Gene3D" id="1.20.1250.20">
    <property type="entry name" value="MFS general substrate transporter like domains"/>
    <property type="match status" value="1"/>
</dbReference>
<feature type="transmembrane region" description="Helical" evidence="7">
    <location>
        <begin position="446"/>
        <end position="467"/>
    </location>
</feature>
<name>A0A9N9V5I7_9HYPO</name>